<dbReference type="Proteomes" id="UP000475325">
    <property type="component" value="Unassembled WGS sequence"/>
</dbReference>
<feature type="region of interest" description="Disordered" evidence="1">
    <location>
        <begin position="346"/>
        <end position="373"/>
    </location>
</feature>
<dbReference type="EMBL" id="WIQW01000007">
    <property type="protein sequence ID" value="KAF3109216.1"/>
    <property type="molecule type" value="Genomic_DNA"/>
</dbReference>
<name>A0A7C8JL70_ORBOL</name>
<proteinExistence type="predicted"/>
<feature type="region of interest" description="Disordered" evidence="1">
    <location>
        <begin position="114"/>
        <end position="137"/>
    </location>
</feature>
<sequence length="708" mass="76656">MHMIVVVPGYELRSPGLSVIHLQLLLVNTTLQNPSSYKMHRGTLSVMSGSGLSLLLLNTMYAFTTVNAQTSLTTTTTTTVFATVGNHKTVTSILGDCATWNGLPGCNEVTWVPRSSPSMSSGSGSGPSTSTSTTSSIVPIPTPGEAFVLHGQGIYNSMYVQFDDNTGRAVLANIGTSRFVSFRLDEENNGLLQNAQDPTELVFAHLNSSANSATFAGESKRVRSVLREVHYAVGVQDSLTRSDYLTKWFWNSTTGALELSYNGRKSWEFYQVRGSSSHRKRAPSFYLYLLPAGFTVPRGSSMEKVLLAPKGTRRYSSLLSSASPTPTTRIIFSGTIGLALISSASSTSSPATSISSTSTSSESSSSPSSIRSSSNAIDAYDAITQFGLENFCTEFLSYTAPVAIATVTSTSYSTSYYAAATEASTEVTSTNTVGRSTSVTIIPTRRRSIHSEMDPLQFQERATPDQLTMYANESISSACSKVLASLSSTSTTTAFADTVVAEEFQSTLITSTVYEVATTTVDVVAQTASNVGYVKLITPDNVKDPFYPYFGLFLVNYRNRVPDPGTCGRVLASVNPSYLHTFNFGYSTTADAHQFFLNSNCVMGFVGRPPVSNWTVHASKAALNLWKLDSAHKHVPFYWQYNATTGIARPDYDKMPEVLRGGTFWICVTFPALYSVYFYPALSDLNGYKTDICSDTGMNHLLFTPTAD</sequence>
<evidence type="ECO:0000256" key="1">
    <source>
        <dbReference type="SAM" id="MobiDB-lite"/>
    </source>
</evidence>
<organism evidence="2 3">
    <name type="scientific">Orbilia oligospora</name>
    <name type="common">Nematode-trapping fungus</name>
    <name type="synonym">Arthrobotrys oligospora</name>
    <dbReference type="NCBI Taxonomy" id="2813651"/>
    <lineage>
        <taxon>Eukaryota</taxon>
        <taxon>Fungi</taxon>
        <taxon>Dikarya</taxon>
        <taxon>Ascomycota</taxon>
        <taxon>Pezizomycotina</taxon>
        <taxon>Orbiliomycetes</taxon>
        <taxon>Orbiliales</taxon>
        <taxon>Orbiliaceae</taxon>
        <taxon>Orbilia</taxon>
    </lineage>
</organism>
<evidence type="ECO:0000313" key="2">
    <source>
        <dbReference type="EMBL" id="KAF3109216.1"/>
    </source>
</evidence>
<protein>
    <submittedName>
        <fullName evidence="2">Uncharacterized protein</fullName>
    </submittedName>
</protein>
<comment type="caution">
    <text evidence="2">The sequence shown here is derived from an EMBL/GenBank/DDBJ whole genome shotgun (WGS) entry which is preliminary data.</text>
</comment>
<dbReference type="AlphaFoldDB" id="A0A7C8JL70"/>
<gene>
    <name evidence="2" type="ORF">TWF102_009989</name>
</gene>
<feature type="compositionally biased region" description="Low complexity" evidence="1">
    <location>
        <begin position="115"/>
        <end position="137"/>
    </location>
</feature>
<reference evidence="2 3" key="1">
    <citation type="submission" date="2019-06" db="EMBL/GenBank/DDBJ databases">
        <authorList>
            <person name="Palmer J.M."/>
        </authorList>
    </citation>
    <scope>NUCLEOTIDE SEQUENCE [LARGE SCALE GENOMIC DNA]</scope>
    <source>
        <strain evidence="2 3">TWF102</strain>
    </source>
</reference>
<evidence type="ECO:0000313" key="3">
    <source>
        <dbReference type="Proteomes" id="UP000475325"/>
    </source>
</evidence>
<accession>A0A7C8JL70</accession>